<accession>A0ABQ1K7K0</accession>
<keyword evidence="4" id="KW-0804">Transcription</keyword>
<protein>
    <submittedName>
        <fullName evidence="7">DNA-directed RNA polymerase sigma-70 factor</fullName>
    </submittedName>
</protein>
<comment type="caution">
    <text evidence="7">The sequence shown here is derived from an EMBL/GenBank/DDBJ whole genome shotgun (WGS) entry which is preliminary data.</text>
</comment>
<dbReference type="InterPro" id="IPR014284">
    <property type="entry name" value="RNA_pol_sigma-70_dom"/>
</dbReference>
<dbReference type="Pfam" id="PF08281">
    <property type="entry name" value="Sigma70_r4_2"/>
    <property type="match status" value="1"/>
</dbReference>
<dbReference type="Gene3D" id="1.10.1740.10">
    <property type="match status" value="1"/>
</dbReference>
<comment type="similarity">
    <text evidence="1">Belongs to the sigma-70 factor family. ECF subfamily.</text>
</comment>
<keyword evidence="7" id="KW-0240">DNA-directed RNA polymerase</keyword>
<evidence type="ECO:0000256" key="3">
    <source>
        <dbReference type="ARBA" id="ARBA00023082"/>
    </source>
</evidence>
<dbReference type="InterPro" id="IPR013325">
    <property type="entry name" value="RNA_pol_sigma_r2"/>
</dbReference>
<evidence type="ECO:0000259" key="5">
    <source>
        <dbReference type="Pfam" id="PF04542"/>
    </source>
</evidence>
<dbReference type="InterPro" id="IPR013249">
    <property type="entry name" value="RNA_pol_sigma70_r4_t2"/>
</dbReference>
<dbReference type="SUPFAM" id="SSF88946">
    <property type="entry name" value="Sigma2 domain of RNA polymerase sigma factors"/>
    <property type="match status" value="1"/>
</dbReference>
<keyword evidence="2" id="KW-0805">Transcription regulation</keyword>
<dbReference type="InterPro" id="IPR013324">
    <property type="entry name" value="RNA_pol_sigma_r3/r4-like"/>
</dbReference>
<evidence type="ECO:0000259" key="6">
    <source>
        <dbReference type="Pfam" id="PF08281"/>
    </source>
</evidence>
<keyword evidence="8" id="KW-1185">Reference proteome</keyword>
<feature type="domain" description="RNA polymerase sigma factor 70 region 4 type 2" evidence="6">
    <location>
        <begin position="127"/>
        <end position="179"/>
    </location>
</feature>
<proteinExistence type="inferred from homology"/>
<gene>
    <name evidence="7" type="ORF">GCM10011352_09690</name>
</gene>
<dbReference type="NCBIfam" id="TIGR02937">
    <property type="entry name" value="sigma70-ECF"/>
    <property type="match status" value="1"/>
</dbReference>
<evidence type="ECO:0000256" key="4">
    <source>
        <dbReference type="ARBA" id="ARBA00023163"/>
    </source>
</evidence>
<dbReference type="Pfam" id="PF04542">
    <property type="entry name" value="Sigma70_r2"/>
    <property type="match status" value="1"/>
</dbReference>
<dbReference type="RefSeq" id="WP_188745996.1">
    <property type="nucleotide sequence ID" value="NZ_BMIJ01000002.1"/>
</dbReference>
<dbReference type="Gene3D" id="1.10.10.10">
    <property type="entry name" value="Winged helix-like DNA-binding domain superfamily/Winged helix DNA-binding domain"/>
    <property type="match status" value="1"/>
</dbReference>
<sequence>MGANRESPAWQQELAPLLKRIAYQRDSQALERLYALTSARLMGLMMRILHDEATSAEQLQELYLKVWYRADQYYQRGSPWGWLCAAARNLAIDRLRADPARHLNSRSIAPLEQIFETQHQGVPWLEQSVVRCLNGLQPKVRQLILLSYIGGYSHAELQTLTRAPLGSIKSRIRRGLRELKRCLE</sequence>
<reference evidence="8" key="1">
    <citation type="journal article" date="2019" name="Int. J. Syst. Evol. Microbiol.">
        <title>The Global Catalogue of Microorganisms (GCM) 10K type strain sequencing project: providing services to taxonomists for standard genome sequencing and annotation.</title>
        <authorList>
            <consortium name="The Broad Institute Genomics Platform"/>
            <consortium name="The Broad Institute Genome Sequencing Center for Infectious Disease"/>
            <person name="Wu L."/>
            <person name="Ma J."/>
        </authorList>
    </citation>
    <scope>NUCLEOTIDE SEQUENCE [LARGE SCALE GENOMIC DNA]</scope>
    <source>
        <strain evidence="8">CGMCC 1.15341</strain>
    </source>
</reference>
<evidence type="ECO:0000256" key="2">
    <source>
        <dbReference type="ARBA" id="ARBA00023015"/>
    </source>
</evidence>
<evidence type="ECO:0000313" key="8">
    <source>
        <dbReference type="Proteomes" id="UP000629025"/>
    </source>
</evidence>
<dbReference type="EMBL" id="BMIJ01000002">
    <property type="protein sequence ID" value="GGB85865.1"/>
    <property type="molecule type" value="Genomic_DNA"/>
</dbReference>
<dbReference type="InterPro" id="IPR007627">
    <property type="entry name" value="RNA_pol_sigma70_r2"/>
</dbReference>
<dbReference type="GO" id="GO:0000428">
    <property type="term" value="C:DNA-directed RNA polymerase complex"/>
    <property type="evidence" value="ECO:0007669"/>
    <property type="project" value="UniProtKB-KW"/>
</dbReference>
<dbReference type="SUPFAM" id="SSF88659">
    <property type="entry name" value="Sigma3 and sigma4 domains of RNA polymerase sigma factors"/>
    <property type="match status" value="1"/>
</dbReference>
<organism evidence="7 8">
    <name type="scientific">Marinobacterium zhoushanense</name>
    <dbReference type="NCBI Taxonomy" id="1679163"/>
    <lineage>
        <taxon>Bacteria</taxon>
        <taxon>Pseudomonadati</taxon>
        <taxon>Pseudomonadota</taxon>
        <taxon>Gammaproteobacteria</taxon>
        <taxon>Oceanospirillales</taxon>
        <taxon>Oceanospirillaceae</taxon>
        <taxon>Marinobacterium</taxon>
    </lineage>
</organism>
<keyword evidence="3" id="KW-0731">Sigma factor</keyword>
<dbReference type="InterPro" id="IPR039425">
    <property type="entry name" value="RNA_pol_sigma-70-like"/>
</dbReference>
<evidence type="ECO:0000313" key="7">
    <source>
        <dbReference type="EMBL" id="GGB85865.1"/>
    </source>
</evidence>
<dbReference type="PANTHER" id="PTHR43133:SF62">
    <property type="entry name" value="RNA POLYMERASE SIGMA FACTOR SIGZ"/>
    <property type="match status" value="1"/>
</dbReference>
<dbReference type="InterPro" id="IPR036388">
    <property type="entry name" value="WH-like_DNA-bd_sf"/>
</dbReference>
<evidence type="ECO:0000256" key="1">
    <source>
        <dbReference type="ARBA" id="ARBA00010641"/>
    </source>
</evidence>
<dbReference type="Proteomes" id="UP000629025">
    <property type="component" value="Unassembled WGS sequence"/>
</dbReference>
<feature type="domain" description="RNA polymerase sigma-70 region 2" evidence="5">
    <location>
        <begin position="37"/>
        <end position="97"/>
    </location>
</feature>
<dbReference type="PANTHER" id="PTHR43133">
    <property type="entry name" value="RNA POLYMERASE ECF-TYPE SIGMA FACTO"/>
    <property type="match status" value="1"/>
</dbReference>
<name>A0ABQ1K7K0_9GAMM</name>